<feature type="domain" description="3-dehydroquinate synthase C-terminal" evidence="19">
    <location>
        <begin position="179"/>
        <end position="320"/>
    </location>
</feature>
<dbReference type="Gene3D" id="3.40.50.1970">
    <property type="match status" value="1"/>
</dbReference>
<dbReference type="InterPro" id="IPR030963">
    <property type="entry name" value="DHQ_synth_fam"/>
</dbReference>
<dbReference type="PANTHER" id="PTHR43622">
    <property type="entry name" value="3-DEHYDROQUINATE SYNTHASE"/>
    <property type="match status" value="1"/>
</dbReference>
<evidence type="ECO:0000256" key="11">
    <source>
        <dbReference type="ARBA" id="ARBA00022741"/>
    </source>
</evidence>
<evidence type="ECO:0000313" key="21">
    <source>
        <dbReference type="Proteomes" id="UP001596244"/>
    </source>
</evidence>
<evidence type="ECO:0000256" key="17">
    <source>
        <dbReference type="HAMAP-Rule" id="MF_00110"/>
    </source>
</evidence>
<comment type="function">
    <text evidence="17">Catalyzes the conversion of 3-deoxy-D-arabino-heptulosonate 7-phosphate (DAHP) to dehydroquinate (DHQ).</text>
</comment>
<dbReference type="InterPro" id="IPR030960">
    <property type="entry name" value="DHQS/DOIS_N"/>
</dbReference>
<dbReference type="SUPFAM" id="SSF56796">
    <property type="entry name" value="Dehydroquinate synthase-like"/>
    <property type="match status" value="1"/>
</dbReference>
<keyword evidence="21" id="KW-1185">Reference proteome</keyword>
<comment type="catalytic activity">
    <reaction evidence="1 17">
        <text>7-phospho-2-dehydro-3-deoxy-D-arabino-heptonate = 3-dehydroquinate + phosphate</text>
        <dbReference type="Rhea" id="RHEA:21968"/>
        <dbReference type="ChEBI" id="CHEBI:32364"/>
        <dbReference type="ChEBI" id="CHEBI:43474"/>
        <dbReference type="ChEBI" id="CHEBI:58394"/>
        <dbReference type="EC" id="4.2.3.4"/>
    </reaction>
</comment>
<proteinExistence type="inferred from homology"/>
<keyword evidence="10 17" id="KW-0479">Metal-binding</keyword>
<evidence type="ECO:0000256" key="3">
    <source>
        <dbReference type="ARBA" id="ARBA00004496"/>
    </source>
</evidence>
<keyword evidence="15 17" id="KW-0456">Lyase</keyword>
<keyword evidence="14 17" id="KW-0057">Aromatic amino acid biosynthesis</keyword>
<evidence type="ECO:0000256" key="9">
    <source>
        <dbReference type="ARBA" id="ARBA00022605"/>
    </source>
</evidence>
<evidence type="ECO:0000256" key="2">
    <source>
        <dbReference type="ARBA" id="ARBA00001911"/>
    </source>
</evidence>
<comment type="cofactor">
    <cofactor evidence="17">
        <name>Co(2+)</name>
        <dbReference type="ChEBI" id="CHEBI:48828"/>
    </cofactor>
    <cofactor evidence="17">
        <name>Zn(2+)</name>
        <dbReference type="ChEBI" id="CHEBI:29105"/>
    </cofactor>
    <text evidence="17">Binds 1 divalent metal cation per subunit. Can use either Co(2+) or Zn(2+).</text>
</comment>
<keyword evidence="13 17" id="KW-0520">NAD</keyword>
<evidence type="ECO:0000256" key="8">
    <source>
        <dbReference type="ARBA" id="ARBA00022490"/>
    </source>
</evidence>
<comment type="caution">
    <text evidence="20">The sequence shown here is derived from an EMBL/GenBank/DDBJ whole genome shotgun (WGS) entry which is preliminary data.</text>
</comment>
<comment type="pathway">
    <text evidence="4 17">Metabolic intermediate biosynthesis; chorismate biosynthesis; chorismate from D-erythrose 4-phosphate and phosphoenolpyruvate: step 2/7.</text>
</comment>
<dbReference type="NCBIfam" id="TIGR01357">
    <property type="entry name" value="aroB"/>
    <property type="match status" value="1"/>
</dbReference>
<dbReference type="Pfam" id="PF24621">
    <property type="entry name" value="DHQS_C"/>
    <property type="match status" value="1"/>
</dbReference>
<feature type="binding site" evidence="17">
    <location>
        <position position="182"/>
    </location>
    <ligand>
        <name>Zn(2+)</name>
        <dbReference type="ChEBI" id="CHEBI:29105"/>
    </ligand>
</feature>
<evidence type="ECO:0000256" key="10">
    <source>
        <dbReference type="ARBA" id="ARBA00022723"/>
    </source>
</evidence>
<dbReference type="InterPro" id="IPR056179">
    <property type="entry name" value="DHQS_C"/>
</dbReference>
<keyword evidence="16 17" id="KW-0170">Cobalt</keyword>
<name>A0ABW1QAA2_9CORY</name>
<comment type="subcellular location">
    <subcellularLocation>
        <location evidence="3 17">Cytoplasm</location>
    </subcellularLocation>
</comment>
<feature type="domain" description="3-dehydroquinate synthase N-terminal" evidence="18">
    <location>
        <begin position="65"/>
        <end position="177"/>
    </location>
</feature>
<evidence type="ECO:0000256" key="4">
    <source>
        <dbReference type="ARBA" id="ARBA00004661"/>
    </source>
</evidence>
<comment type="similarity">
    <text evidence="5 17">Belongs to the sugar phosphate cyclases superfamily. Dehydroquinate synthase family.</text>
</comment>
<dbReference type="InterPro" id="IPR016037">
    <property type="entry name" value="DHQ_synth_AroB"/>
</dbReference>
<keyword evidence="9 17" id="KW-0028">Amino-acid biosynthesis</keyword>
<feature type="binding site" evidence="17">
    <location>
        <begin position="69"/>
        <end position="74"/>
    </location>
    <ligand>
        <name>NAD(+)</name>
        <dbReference type="ChEBI" id="CHEBI:57540"/>
    </ligand>
</feature>
<dbReference type="CDD" id="cd08195">
    <property type="entry name" value="DHQS"/>
    <property type="match status" value="1"/>
</dbReference>
<dbReference type="PIRSF" id="PIRSF001455">
    <property type="entry name" value="DHQ_synth"/>
    <property type="match status" value="1"/>
</dbReference>
<evidence type="ECO:0000313" key="20">
    <source>
        <dbReference type="EMBL" id="MFC6145200.1"/>
    </source>
</evidence>
<dbReference type="HAMAP" id="MF_00110">
    <property type="entry name" value="DHQ_synthase"/>
    <property type="match status" value="1"/>
</dbReference>
<accession>A0ABW1QAA2</accession>
<feature type="binding site" evidence="17">
    <location>
        <position position="244"/>
    </location>
    <ligand>
        <name>Zn(2+)</name>
        <dbReference type="ChEBI" id="CHEBI:29105"/>
    </ligand>
</feature>
<dbReference type="EC" id="4.2.3.4" evidence="6 17"/>
<dbReference type="Pfam" id="PF01761">
    <property type="entry name" value="DHQ_synthase"/>
    <property type="match status" value="1"/>
</dbReference>
<evidence type="ECO:0000256" key="5">
    <source>
        <dbReference type="ARBA" id="ARBA00005412"/>
    </source>
</evidence>
<evidence type="ECO:0000259" key="18">
    <source>
        <dbReference type="Pfam" id="PF01761"/>
    </source>
</evidence>
<dbReference type="Proteomes" id="UP001596244">
    <property type="component" value="Unassembled WGS sequence"/>
</dbReference>
<evidence type="ECO:0000256" key="13">
    <source>
        <dbReference type="ARBA" id="ARBA00023027"/>
    </source>
</evidence>
<comment type="cofactor">
    <cofactor evidence="2 17">
        <name>NAD(+)</name>
        <dbReference type="ChEBI" id="CHEBI:57540"/>
    </cofactor>
</comment>
<evidence type="ECO:0000259" key="19">
    <source>
        <dbReference type="Pfam" id="PF24621"/>
    </source>
</evidence>
<dbReference type="EMBL" id="JBHSQE010000001">
    <property type="protein sequence ID" value="MFC6145200.1"/>
    <property type="molecule type" value="Genomic_DNA"/>
</dbReference>
<evidence type="ECO:0000256" key="6">
    <source>
        <dbReference type="ARBA" id="ARBA00013031"/>
    </source>
</evidence>
<protein>
    <recommendedName>
        <fullName evidence="7 17">3-dehydroquinate synthase</fullName>
        <shortName evidence="17">DHQS</shortName>
        <ecNumber evidence="6 17">4.2.3.4</ecNumber>
    </recommendedName>
</protein>
<organism evidence="20 21">
    <name type="scientific">Corynebacterium nasicanis</name>
    <dbReference type="NCBI Taxonomy" id="1448267"/>
    <lineage>
        <taxon>Bacteria</taxon>
        <taxon>Bacillati</taxon>
        <taxon>Actinomycetota</taxon>
        <taxon>Actinomycetes</taxon>
        <taxon>Mycobacteriales</taxon>
        <taxon>Corynebacteriaceae</taxon>
        <taxon>Corynebacterium</taxon>
    </lineage>
</organism>
<evidence type="ECO:0000256" key="7">
    <source>
        <dbReference type="ARBA" id="ARBA00017684"/>
    </source>
</evidence>
<evidence type="ECO:0000256" key="1">
    <source>
        <dbReference type="ARBA" id="ARBA00001393"/>
    </source>
</evidence>
<dbReference type="GO" id="GO:0003856">
    <property type="term" value="F:3-dehydroquinate synthase activity"/>
    <property type="evidence" value="ECO:0007669"/>
    <property type="project" value="UniProtKB-EC"/>
</dbReference>
<dbReference type="InterPro" id="IPR050071">
    <property type="entry name" value="Dehydroquinate_synthase"/>
</dbReference>
<dbReference type="RefSeq" id="WP_376998612.1">
    <property type="nucleotide sequence ID" value="NZ_JBHSQE010000001.1"/>
</dbReference>
<evidence type="ECO:0000256" key="12">
    <source>
        <dbReference type="ARBA" id="ARBA00022833"/>
    </source>
</evidence>
<keyword evidence="11 17" id="KW-0547">Nucleotide-binding</keyword>
<feature type="binding site" evidence="17">
    <location>
        <begin position="103"/>
        <end position="107"/>
    </location>
    <ligand>
        <name>NAD(+)</name>
        <dbReference type="ChEBI" id="CHEBI:57540"/>
    </ligand>
</feature>
<gene>
    <name evidence="17 20" type="primary">aroB</name>
    <name evidence="20" type="ORF">ACFPUZ_00030</name>
</gene>
<feature type="binding site" evidence="17">
    <location>
        <position position="260"/>
    </location>
    <ligand>
        <name>Zn(2+)</name>
        <dbReference type="ChEBI" id="CHEBI:29105"/>
    </ligand>
</feature>
<comment type="caution">
    <text evidence="17">Lacks conserved residue(s) required for the propagation of feature annotation.</text>
</comment>
<evidence type="ECO:0000256" key="15">
    <source>
        <dbReference type="ARBA" id="ARBA00023239"/>
    </source>
</evidence>
<dbReference type="Gene3D" id="1.20.1090.10">
    <property type="entry name" value="Dehydroquinate synthase-like - alpha domain"/>
    <property type="match status" value="1"/>
</dbReference>
<keyword evidence="12 17" id="KW-0862">Zinc</keyword>
<sequence>MTIIAVNGPAPYEVTIDHDLDAAVADAAAATGAAKVMVIHQPTLVAPAEQLGRALVERGLEAVLVEVPDAEDGKTLDVAGQLWDRLGEETFGRRDVVIGLGGGAVTDLAGYVAAAWMRGIKVIQVPTTLLAMVDAAVGGKTGINTAAGKNLVGAFHEPAAVFIDLDRLATLPMEELIAGSAEIIKTGFIADPVILERYESDPVACLRADGHLPELIARSVAVKARVVGEDLKESGLREILNYGHTFGHAVELRENYRWRHGHAVAVGMMFIAHLSAARGLIDAELLTRHGHILRSIGLPTSYPAGHFEELYAAMTRDKKNRDGHIRFVALTGVGETTRLEGPGVPELEAAYAAIAEG</sequence>
<feature type="binding site" evidence="17">
    <location>
        <position position="140"/>
    </location>
    <ligand>
        <name>NAD(+)</name>
        <dbReference type="ChEBI" id="CHEBI:57540"/>
    </ligand>
</feature>
<evidence type="ECO:0000256" key="16">
    <source>
        <dbReference type="ARBA" id="ARBA00023285"/>
    </source>
</evidence>
<evidence type="ECO:0000256" key="14">
    <source>
        <dbReference type="ARBA" id="ARBA00023141"/>
    </source>
</evidence>
<dbReference type="PANTHER" id="PTHR43622:SF7">
    <property type="entry name" value="3-DEHYDROQUINATE SYNTHASE, CHLOROPLASTIC"/>
    <property type="match status" value="1"/>
</dbReference>
<feature type="binding site" evidence="17">
    <location>
        <begin position="127"/>
        <end position="128"/>
    </location>
    <ligand>
        <name>NAD(+)</name>
        <dbReference type="ChEBI" id="CHEBI:57540"/>
    </ligand>
</feature>
<keyword evidence="8 17" id="KW-0963">Cytoplasm</keyword>
<feature type="binding site" evidence="17">
    <location>
        <position position="149"/>
    </location>
    <ligand>
        <name>NAD(+)</name>
        <dbReference type="ChEBI" id="CHEBI:57540"/>
    </ligand>
</feature>
<reference evidence="21" key="1">
    <citation type="journal article" date="2019" name="Int. J. Syst. Evol. Microbiol.">
        <title>The Global Catalogue of Microorganisms (GCM) 10K type strain sequencing project: providing services to taxonomists for standard genome sequencing and annotation.</title>
        <authorList>
            <consortium name="The Broad Institute Genomics Platform"/>
            <consortium name="The Broad Institute Genome Sequencing Center for Infectious Disease"/>
            <person name="Wu L."/>
            <person name="Ma J."/>
        </authorList>
    </citation>
    <scope>NUCLEOTIDE SEQUENCE [LARGE SCALE GENOMIC DNA]</scope>
    <source>
        <strain evidence="21">CCUG 51943</strain>
    </source>
</reference>